<evidence type="ECO:0000313" key="2">
    <source>
        <dbReference type="Proteomes" id="UP001141992"/>
    </source>
</evidence>
<evidence type="ECO:0000313" key="1">
    <source>
        <dbReference type="EMBL" id="MCZ8404271.1"/>
    </source>
</evidence>
<dbReference type="GeneID" id="75276245"/>
<comment type="caution">
    <text evidence="1">The sequence shown here is derived from an EMBL/GenBank/DDBJ whole genome shotgun (WGS) entry which is preliminary data.</text>
</comment>
<dbReference type="Proteomes" id="UP001141992">
    <property type="component" value="Unassembled WGS sequence"/>
</dbReference>
<dbReference type="GO" id="GO:0019748">
    <property type="term" value="P:secondary metabolic process"/>
    <property type="evidence" value="ECO:0007669"/>
    <property type="project" value="InterPro"/>
</dbReference>
<proteinExistence type="predicted"/>
<dbReference type="GO" id="GO:0016773">
    <property type="term" value="F:phosphotransferase activity, alcohol group as acceptor"/>
    <property type="evidence" value="ECO:0007669"/>
    <property type="project" value="InterPro"/>
</dbReference>
<accession>A0A0D6HB33</accession>
<reference evidence="1" key="1">
    <citation type="submission" date="2022-12" db="EMBL/GenBank/DDBJ databases">
        <authorList>
            <person name="Voronina O.L."/>
            <person name="Kunda M.S."/>
            <person name="Ryzhova N."/>
            <person name="Aksenova E.I."/>
        </authorList>
    </citation>
    <scope>NUCLEOTIDE SEQUENCE</scope>
    <source>
        <strain evidence="1">SCCH136:Ach223948</strain>
    </source>
</reference>
<name>A0A0D6HB33_ALCXX</name>
<dbReference type="EMBL" id="JAPZVI010000022">
    <property type="protein sequence ID" value="MCZ8404271.1"/>
    <property type="molecule type" value="Genomic_DNA"/>
</dbReference>
<sequence length="269" mass="30030">MFDTYLSRWNLVPDGAPITTHAARLLPVRQAGVPAMLKVAVEEDERQGGVLMTWWDGHGAARVLAHDGDAILLERATGTRSLAGYARNGRDDEATRILCGVLRELHAPRARPLPPLRSLEEWFVELWPMARARGGILAHSARFARALLDDPRDQVVLHGDAHHDNVLDFGERGWLVIDPKRLYGERAFDYANIFCNPDLSDPEPPVAIAPGRFERRLGIVLEESGLERRRLLQWVVAWCGLSAAWFMGDGDDAAIDLEIARQALALLDR</sequence>
<protein>
    <submittedName>
        <fullName evidence="1">APH(6) family putative aminoglycoside O-phosphotransferase</fullName>
    </submittedName>
</protein>
<organism evidence="1 2">
    <name type="scientific">Alcaligenes xylosoxydans xylosoxydans</name>
    <name type="common">Achromobacter xylosoxidans</name>
    <dbReference type="NCBI Taxonomy" id="85698"/>
    <lineage>
        <taxon>Bacteria</taxon>
        <taxon>Pseudomonadati</taxon>
        <taxon>Pseudomonadota</taxon>
        <taxon>Betaproteobacteria</taxon>
        <taxon>Burkholderiales</taxon>
        <taxon>Alcaligenaceae</taxon>
        <taxon>Achromobacter</taxon>
    </lineage>
</organism>
<gene>
    <name evidence="1" type="ORF">O9570_22630</name>
</gene>
<dbReference type="Pfam" id="PF04655">
    <property type="entry name" value="APH_6_hur"/>
    <property type="match status" value="1"/>
</dbReference>
<dbReference type="KEGG" id="axx:ERS451415_02281"/>
<dbReference type="InterPro" id="IPR011009">
    <property type="entry name" value="Kinase-like_dom_sf"/>
</dbReference>
<dbReference type="Gene3D" id="3.90.1200.10">
    <property type="match status" value="1"/>
</dbReference>
<dbReference type="eggNOG" id="COG3570">
    <property type="taxonomic scope" value="Bacteria"/>
</dbReference>
<dbReference type="SUPFAM" id="SSF56112">
    <property type="entry name" value="Protein kinase-like (PK-like)"/>
    <property type="match status" value="1"/>
</dbReference>
<dbReference type="InterPro" id="IPR006748">
    <property type="entry name" value="NH2Glyco/OHUrea_AB-resist_kin"/>
</dbReference>
<dbReference type="RefSeq" id="WP_020927205.1">
    <property type="nucleotide sequence ID" value="NZ_CAJFDJ010000009.1"/>
</dbReference>
<dbReference type="AlphaFoldDB" id="A0A0D6HB33"/>